<reference evidence="2" key="1">
    <citation type="journal article" date="2019" name="Int. J. Syst. Evol. Microbiol.">
        <title>The Global Catalogue of Microorganisms (GCM) 10K type strain sequencing project: providing services to taxonomists for standard genome sequencing and annotation.</title>
        <authorList>
            <consortium name="The Broad Institute Genomics Platform"/>
            <consortium name="The Broad Institute Genome Sequencing Center for Infectious Disease"/>
            <person name="Wu L."/>
            <person name="Ma J."/>
        </authorList>
    </citation>
    <scope>NUCLEOTIDE SEQUENCE [LARGE SCALE GENOMIC DNA]</scope>
    <source>
        <strain evidence="2">CCUG 55491</strain>
    </source>
</reference>
<accession>A0ABW2YIP3</accession>
<comment type="caution">
    <text evidence="1">The sequence shown here is derived from an EMBL/GenBank/DDBJ whole genome shotgun (WGS) entry which is preliminary data.</text>
</comment>
<gene>
    <name evidence="1" type="ORF">ACFQZQ_00345</name>
</gene>
<proteinExistence type="predicted"/>
<dbReference type="Proteomes" id="UP001597090">
    <property type="component" value="Unassembled WGS sequence"/>
</dbReference>
<evidence type="ECO:0000313" key="2">
    <source>
        <dbReference type="Proteomes" id="UP001597090"/>
    </source>
</evidence>
<evidence type="ECO:0000313" key="1">
    <source>
        <dbReference type="EMBL" id="MFD0737741.1"/>
    </source>
</evidence>
<protein>
    <submittedName>
        <fullName evidence="1">Uncharacterized protein</fullName>
    </submittedName>
</protein>
<keyword evidence="2" id="KW-1185">Reference proteome</keyword>
<sequence>MATTWKRGLSLTIPGCAAPFGLRLPWLWPVFRRSTLADEKPETIPGAAHPPLTESPMKCPLALFVALLALHGPQARALQDSAGLGDAQPTADTLRQTANAVDCAAMAAMPGAPMTREACEAQKSSMLGLSQTMQASGAGARPGDDAMTCDQIVAEMQTMQVAGVSADNAAEAQAAGRQLKATQERAQAAGAAMMARQTLETAAAAVGPNAVQGVVSARQTAEQIAAGQRNKAAMQDATSRTTLAVAAATGDVAAAMQANPRWGRLIALSAARCAGYTPADGGQDW</sequence>
<name>A0ABW2YIP3_9GAMM</name>
<dbReference type="EMBL" id="JBHTIH010000002">
    <property type="protein sequence ID" value="MFD0737741.1"/>
    <property type="molecule type" value="Genomic_DNA"/>
</dbReference>
<dbReference type="RefSeq" id="WP_386810705.1">
    <property type="nucleotide sequence ID" value="NZ_JBHTIH010000002.1"/>
</dbReference>
<organism evidence="1 2">
    <name type="scientific">Lysobacter koreensis</name>
    <dbReference type="NCBI Taxonomy" id="266122"/>
    <lineage>
        <taxon>Bacteria</taxon>
        <taxon>Pseudomonadati</taxon>
        <taxon>Pseudomonadota</taxon>
        <taxon>Gammaproteobacteria</taxon>
        <taxon>Lysobacterales</taxon>
        <taxon>Lysobacteraceae</taxon>
        <taxon>Lysobacter</taxon>
    </lineage>
</organism>